<dbReference type="Pfam" id="PF00484">
    <property type="entry name" value="Pro_CA"/>
    <property type="match status" value="1"/>
</dbReference>
<comment type="catalytic activity">
    <reaction evidence="8 10">
        <text>hydrogencarbonate + H(+) = CO2 + H2O</text>
        <dbReference type="Rhea" id="RHEA:10748"/>
        <dbReference type="ChEBI" id="CHEBI:15377"/>
        <dbReference type="ChEBI" id="CHEBI:15378"/>
        <dbReference type="ChEBI" id="CHEBI:16526"/>
        <dbReference type="ChEBI" id="CHEBI:17544"/>
        <dbReference type="EC" id="4.2.1.1"/>
    </reaction>
</comment>
<proteinExistence type="inferred from homology"/>
<comment type="caution">
    <text evidence="11">The sequence shown here is derived from an EMBL/GenBank/DDBJ whole genome shotgun (WGS) entry which is preliminary data.</text>
</comment>
<dbReference type="GO" id="GO:0015976">
    <property type="term" value="P:carbon utilization"/>
    <property type="evidence" value="ECO:0007669"/>
    <property type="project" value="InterPro"/>
</dbReference>
<dbReference type="PROSITE" id="PS00705">
    <property type="entry name" value="PROK_CO2_ANHYDRASE_2"/>
    <property type="match status" value="1"/>
</dbReference>
<evidence type="ECO:0000256" key="2">
    <source>
        <dbReference type="ARBA" id="ARBA00012925"/>
    </source>
</evidence>
<comment type="similarity">
    <text evidence="1 10">Belongs to the beta-class carbonic anhydrase family.</text>
</comment>
<organism evidence="11 12">
    <name type="scientific">Ostreobium quekettii</name>
    <dbReference type="NCBI Taxonomy" id="121088"/>
    <lineage>
        <taxon>Eukaryota</taxon>
        <taxon>Viridiplantae</taxon>
        <taxon>Chlorophyta</taxon>
        <taxon>core chlorophytes</taxon>
        <taxon>Ulvophyceae</taxon>
        <taxon>TCBD clade</taxon>
        <taxon>Bryopsidales</taxon>
        <taxon>Ostreobineae</taxon>
        <taxon>Ostreobiaceae</taxon>
        <taxon>Ostreobium</taxon>
    </lineage>
</organism>
<dbReference type="PANTHER" id="PTHR11002">
    <property type="entry name" value="CARBONIC ANHYDRASE"/>
    <property type="match status" value="1"/>
</dbReference>
<evidence type="ECO:0000256" key="9">
    <source>
        <dbReference type="PIRSR" id="PIRSR601765-1"/>
    </source>
</evidence>
<evidence type="ECO:0000256" key="6">
    <source>
        <dbReference type="ARBA" id="ARBA00023239"/>
    </source>
</evidence>
<dbReference type="GO" id="GO:0004089">
    <property type="term" value="F:carbonate dehydratase activity"/>
    <property type="evidence" value="ECO:0007669"/>
    <property type="project" value="UniProtKB-UniRule"/>
</dbReference>
<evidence type="ECO:0000256" key="3">
    <source>
        <dbReference type="ARBA" id="ARBA00014628"/>
    </source>
</evidence>
<dbReference type="CDD" id="cd00883">
    <property type="entry name" value="beta_CA_cladeA"/>
    <property type="match status" value="1"/>
</dbReference>
<dbReference type="OrthoDB" id="10248475at2759"/>
<keyword evidence="6 10" id="KW-0456">Lyase</keyword>
<dbReference type="AlphaFoldDB" id="A0A8S1IWU1"/>
<dbReference type="Gene3D" id="3.40.1050.10">
    <property type="entry name" value="Carbonic anhydrase"/>
    <property type="match status" value="1"/>
</dbReference>
<dbReference type="FunFam" id="3.40.1050.10:FF:000001">
    <property type="entry name" value="Carbonic anhydrase"/>
    <property type="match status" value="1"/>
</dbReference>
<protein>
    <recommendedName>
        <fullName evidence="3 10">Carbonic anhydrase</fullName>
        <ecNumber evidence="2 10">4.2.1.1</ecNumber>
    </recommendedName>
    <alternativeName>
        <fullName evidence="7 10">Carbonate dehydratase</fullName>
    </alternativeName>
</protein>
<reference evidence="11" key="1">
    <citation type="submission" date="2020-12" db="EMBL/GenBank/DDBJ databases">
        <authorList>
            <person name="Iha C."/>
        </authorList>
    </citation>
    <scope>NUCLEOTIDE SEQUENCE</scope>
</reference>
<evidence type="ECO:0000313" key="11">
    <source>
        <dbReference type="EMBL" id="CAD7699592.1"/>
    </source>
</evidence>
<evidence type="ECO:0000256" key="10">
    <source>
        <dbReference type="RuleBase" id="RU003956"/>
    </source>
</evidence>
<dbReference type="InterPro" id="IPR015892">
    <property type="entry name" value="Carbonic_anhydrase_CS"/>
</dbReference>
<keyword evidence="4 9" id="KW-0479">Metal-binding</keyword>
<dbReference type="InterPro" id="IPR001765">
    <property type="entry name" value="Carbonic_anhydrase"/>
</dbReference>
<dbReference type="Proteomes" id="UP000708148">
    <property type="component" value="Unassembled WGS sequence"/>
</dbReference>
<feature type="binding site" evidence="9">
    <location>
        <position position="78"/>
    </location>
    <ligand>
        <name>Zn(2+)</name>
        <dbReference type="ChEBI" id="CHEBI:29105"/>
    </ligand>
</feature>
<accession>A0A8S1IWU1</accession>
<keyword evidence="12" id="KW-1185">Reference proteome</keyword>
<dbReference type="PANTHER" id="PTHR11002:SF76">
    <property type="entry name" value="CARBONIC ANHYDRASE"/>
    <property type="match status" value="1"/>
</dbReference>
<dbReference type="EC" id="4.2.1.1" evidence="2 10"/>
<dbReference type="EMBL" id="CAJHUC010001066">
    <property type="protein sequence ID" value="CAD7699592.1"/>
    <property type="molecule type" value="Genomic_DNA"/>
</dbReference>
<keyword evidence="5 9" id="KW-0862">Zinc</keyword>
<gene>
    <name evidence="11" type="ORF">OSTQU699_LOCUS4951</name>
</gene>
<evidence type="ECO:0000313" key="12">
    <source>
        <dbReference type="Proteomes" id="UP000708148"/>
    </source>
</evidence>
<evidence type="ECO:0000256" key="5">
    <source>
        <dbReference type="ARBA" id="ARBA00022833"/>
    </source>
</evidence>
<dbReference type="SUPFAM" id="SSF53056">
    <property type="entry name" value="beta-carbonic anhydrase, cab"/>
    <property type="match status" value="1"/>
</dbReference>
<evidence type="ECO:0000256" key="8">
    <source>
        <dbReference type="ARBA" id="ARBA00048348"/>
    </source>
</evidence>
<feature type="binding site" evidence="9">
    <location>
        <position position="135"/>
    </location>
    <ligand>
        <name>Zn(2+)</name>
        <dbReference type="ChEBI" id="CHEBI:29105"/>
    </ligand>
</feature>
<evidence type="ECO:0000256" key="4">
    <source>
        <dbReference type="ARBA" id="ARBA00022723"/>
    </source>
</evidence>
<dbReference type="GO" id="GO:0008270">
    <property type="term" value="F:zinc ion binding"/>
    <property type="evidence" value="ECO:0007669"/>
    <property type="project" value="UniProtKB-UniRule"/>
</dbReference>
<feature type="binding site" evidence="9">
    <location>
        <position position="132"/>
    </location>
    <ligand>
        <name>Zn(2+)</name>
        <dbReference type="ChEBI" id="CHEBI:29105"/>
    </ligand>
</feature>
<comment type="cofactor">
    <cofactor evidence="9">
        <name>Zn(2+)</name>
        <dbReference type="ChEBI" id="CHEBI:29105"/>
    </cofactor>
    <text evidence="9">Binds 1 zinc ion per subunit.</text>
</comment>
<evidence type="ECO:0000256" key="1">
    <source>
        <dbReference type="ARBA" id="ARBA00006217"/>
    </source>
</evidence>
<dbReference type="InterPro" id="IPR036874">
    <property type="entry name" value="Carbonic_anhydrase_sf"/>
</dbReference>
<dbReference type="SMART" id="SM00947">
    <property type="entry name" value="Pro_CA"/>
    <property type="match status" value="1"/>
</dbReference>
<comment type="function">
    <text evidence="10">Reversible hydration of carbon dioxide.</text>
</comment>
<evidence type="ECO:0000256" key="7">
    <source>
        <dbReference type="ARBA" id="ARBA00031969"/>
    </source>
</evidence>
<name>A0A8S1IWU1_9CHLO</name>
<feature type="binding site" evidence="9">
    <location>
        <position position="76"/>
    </location>
    <ligand>
        <name>Zn(2+)</name>
        <dbReference type="ChEBI" id="CHEBI:29105"/>
    </ligand>
</feature>
<sequence length="275" mass="30352">MFACCGYTSPFRRKRKAGVRGVEVNRMDAHGHPGSDAIQKLLDNNRRWASEKAEADPEFFPKCAKGQSPEYLWIGCSDSRVVTNIVTGLEPGEIFTHRNVGNIVTHADLNCMSVVEYAVHHLKVKHVIVCGHYGCGACKAALSLPSASAGLVNSWISHIRDVRNQWAEELKSLEGEEQARRLVQLNTVQQTFHMCTSPPIQAAWASGQEVYVHGMIYDLADGALHNLLGPIASMDDLTHLEPAAEYTGVSVDKDLDDKLWKQIDKVSTFERAAVA</sequence>